<dbReference type="NCBIfam" id="NF003977">
    <property type="entry name" value="PRK05470.1-1"/>
    <property type="match status" value="1"/>
</dbReference>
<feature type="transmembrane region" description="Helical" evidence="5">
    <location>
        <begin position="99"/>
        <end position="122"/>
    </location>
</feature>
<sequence length="123" mass="13451">MSTVAHPPLKRRIEPLVWLMFSGGGVMAAVFLPVLVFLFAFAFPLDWISPPDHEHLAAVVGNPLTFLFLLGMFVVLLVHSAHRFRYTLYDGLQIKSKRITAVLCYGVAAIGALAAFVVLLTAA</sequence>
<dbReference type="GO" id="GO:0008177">
    <property type="term" value="F:succinate dehydrogenase (quinone) activity"/>
    <property type="evidence" value="ECO:0007669"/>
    <property type="project" value="UniProtKB-EC"/>
</dbReference>
<protein>
    <submittedName>
        <fullName evidence="6">Fumarate reductase subunit FrdD</fullName>
        <ecNumber evidence="6">1.3.5.1</ecNumber>
    </submittedName>
</protein>
<keyword evidence="4 5" id="KW-0472">Membrane</keyword>
<keyword evidence="6" id="KW-0560">Oxidoreductase</keyword>
<feature type="transmembrane region" description="Helical" evidence="5">
    <location>
        <begin position="16"/>
        <end position="43"/>
    </location>
</feature>
<evidence type="ECO:0000256" key="3">
    <source>
        <dbReference type="ARBA" id="ARBA00022989"/>
    </source>
</evidence>
<dbReference type="SUPFAM" id="SSF81343">
    <property type="entry name" value="Fumarate reductase respiratory complex transmembrane subunits"/>
    <property type="match status" value="1"/>
</dbReference>
<dbReference type="EC" id="1.3.5.1" evidence="6"/>
<evidence type="ECO:0000256" key="1">
    <source>
        <dbReference type="ARBA" id="ARBA00022475"/>
    </source>
</evidence>
<proteinExistence type="predicted"/>
<keyword evidence="7" id="KW-1185">Reference proteome</keyword>
<dbReference type="InterPro" id="IPR034804">
    <property type="entry name" value="SQR/QFR_C/D"/>
</dbReference>
<dbReference type="InterPro" id="IPR003418">
    <property type="entry name" value="Fumarate_red_D"/>
</dbReference>
<evidence type="ECO:0000313" key="6">
    <source>
        <dbReference type="EMBL" id="WQQ26564.1"/>
    </source>
</evidence>
<feature type="transmembrane region" description="Helical" evidence="5">
    <location>
        <begin position="55"/>
        <end position="78"/>
    </location>
</feature>
<dbReference type="Gene3D" id="1.20.1300.10">
    <property type="entry name" value="Fumarate reductase/succinate dehydrogenase, transmembrane subunit"/>
    <property type="match status" value="1"/>
</dbReference>
<keyword evidence="3 5" id="KW-1133">Transmembrane helix</keyword>
<dbReference type="EMBL" id="CP141059">
    <property type="protein sequence ID" value="WQQ26564.1"/>
    <property type="molecule type" value="Genomic_DNA"/>
</dbReference>
<reference evidence="7" key="1">
    <citation type="submission" date="2023-12" db="EMBL/GenBank/DDBJ databases">
        <title>Novel species in genus Nocardioides.</title>
        <authorList>
            <person name="Zhou H."/>
        </authorList>
    </citation>
    <scope>NUCLEOTIDE SEQUENCE [LARGE SCALE GENOMIC DNA]</scope>
    <source>
        <strain evidence="7">HM61</strain>
    </source>
</reference>
<dbReference type="Pfam" id="PF02313">
    <property type="entry name" value="Fumarate_red_D"/>
    <property type="match status" value="1"/>
</dbReference>
<gene>
    <name evidence="6" type="primary">frdD</name>
    <name evidence="6" type="ORF">SHK19_21740</name>
</gene>
<organism evidence="6 7">
    <name type="scientific">Nocardioides bizhenqiangii</name>
    <dbReference type="NCBI Taxonomy" id="3095076"/>
    <lineage>
        <taxon>Bacteria</taxon>
        <taxon>Bacillati</taxon>
        <taxon>Actinomycetota</taxon>
        <taxon>Actinomycetes</taxon>
        <taxon>Propionibacteriales</taxon>
        <taxon>Nocardioidaceae</taxon>
        <taxon>Nocardioides</taxon>
    </lineage>
</organism>
<dbReference type="RefSeq" id="WP_322454303.1">
    <property type="nucleotide sequence ID" value="NZ_CP141059.1"/>
</dbReference>
<dbReference type="Proteomes" id="UP001327225">
    <property type="component" value="Chromosome"/>
</dbReference>
<evidence type="ECO:0000256" key="5">
    <source>
        <dbReference type="SAM" id="Phobius"/>
    </source>
</evidence>
<evidence type="ECO:0000256" key="4">
    <source>
        <dbReference type="ARBA" id="ARBA00023136"/>
    </source>
</evidence>
<keyword evidence="2 5" id="KW-0812">Transmembrane</keyword>
<evidence type="ECO:0000313" key="7">
    <source>
        <dbReference type="Proteomes" id="UP001327225"/>
    </source>
</evidence>
<accession>A0ABZ0ZRZ7</accession>
<evidence type="ECO:0000256" key="2">
    <source>
        <dbReference type="ARBA" id="ARBA00022692"/>
    </source>
</evidence>
<name>A0ABZ0ZRZ7_9ACTN</name>
<keyword evidence="1" id="KW-1003">Cell membrane</keyword>